<protein>
    <submittedName>
        <fullName evidence="2">Thioredoxin family protein</fullName>
    </submittedName>
</protein>
<evidence type="ECO:0000259" key="1">
    <source>
        <dbReference type="Pfam" id="PF00085"/>
    </source>
</evidence>
<evidence type="ECO:0000313" key="2">
    <source>
        <dbReference type="EMBL" id="MFA0936229.1"/>
    </source>
</evidence>
<proteinExistence type="predicted"/>
<accession>A0ABV4P845</accession>
<evidence type="ECO:0000313" key="3">
    <source>
        <dbReference type="Proteomes" id="UP001569512"/>
    </source>
</evidence>
<dbReference type="InterPro" id="IPR013766">
    <property type="entry name" value="Thioredoxin_domain"/>
</dbReference>
<feature type="domain" description="Thioredoxin" evidence="1">
    <location>
        <begin position="66"/>
        <end position="179"/>
    </location>
</feature>
<dbReference type="InterPro" id="IPR036249">
    <property type="entry name" value="Thioredoxin-like_sf"/>
</dbReference>
<dbReference type="Gene3D" id="3.40.30.10">
    <property type="entry name" value="Glutaredoxin"/>
    <property type="match status" value="1"/>
</dbReference>
<dbReference type="SUPFAM" id="SSF52833">
    <property type="entry name" value="Thioredoxin-like"/>
    <property type="match status" value="1"/>
</dbReference>
<reference evidence="2 3" key="1">
    <citation type="submission" date="2024-06" db="EMBL/GenBank/DDBJ databases">
        <title>Genome sequences for Pseudomonas syringae strains with characterized LPS.</title>
        <authorList>
            <person name="Baltrus D.A."/>
            <person name="Krings L."/>
        </authorList>
    </citation>
    <scope>NUCLEOTIDE SEQUENCE [LARGE SCALE GENOMIC DNA]</scope>
    <source>
        <strain evidence="2 3">NCPPB2708</strain>
    </source>
</reference>
<dbReference type="Proteomes" id="UP001569512">
    <property type="component" value="Unassembled WGS sequence"/>
</dbReference>
<comment type="caution">
    <text evidence="2">The sequence shown here is derived from an EMBL/GenBank/DDBJ whole genome shotgun (WGS) entry which is preliminary data.</text>
</comment>
<dbReference type="Pfam" id="PF00085">
    <property type="entry name" value="Thioredoxin"/>
    <property type="match status" value="1"/>
</dbReference>
<name>A0ABV4P845_9PSED</name>
<dbReference type="RefSeq" id="WP_230855601.1">
    <property type="nucleotide sequence ID" value="NZ_AVEE02000195.1"/>
</dbReference>
<organism evidence="2 3">
    <name type="scientific">Pseudomonas tremae</name>
    <dbReference type="NCBI Taxonomy" id="200454"/>
    <lineage>
        <taxon>Bacteria</taxon>
        <taxon>Pseudomonadati</taxon>
        <taxon>Pseudomonadota</taxon>
        <taxon>Gammaproteobacteria</taxon>
        <taxon>Pseudomonadales</taxon>
        <taxon>Pseudomonadaceae</taxon>
        <taxon>Pseudomonas</taxon>
    </lineage>
</organism>
<sequence length="185" mass="20880">MNNDEFGKAHVPTTLLEGRKKDGAYYPLYRAPQTGRLLSFLSVDAFFSQAYVRSVINRTKGQRMSVITVTDAIFQKEVVEASHHKLVAVEFSTKGKEKKASAKMDVIFDDLAEKYAEKAILVRVYIELDLDLEDSLNPVASKEYKINCGPTIVFFKAGKRAREDIVGLQTNERMVRVLDELLLTS</sequence>
<dbReference type="GeneID" id="72395884"/>
<dbReference type="EMBL" id="JBGMSU010000001">
    <property type="protein sequence ID" value="MFA0936229.1"/>
    <property type="molecule type" value="Genomic_DNA"/>
</dbReference>
<keyword evidence="3" id="KW-1185">Reference proteome</keyword>
<gene>
    <name evidence="2" type="ORF">ACDH53_02050</name>
</gene>